<dbReference type="InterPro" id="IPR003441">
    <property type="entry name" value="NAC-dom"/>
</dbReference>
<protein>
    <recommendedName>
        <fullName evidence="5">NAC domain-containing protein</fullName>
    </recommendedName>
</protein>
<dbReference type="GO" id="GO:0005634">
    <property type="term" value="C:nucleus"/>
    <property type="evidence" value="ECO:0007669"/>
    <property type="project" value="UniProtKB-ARBA"/>
</dbReference>
<reference evidence="6 7" key="1">
    <citation type="journal article" date="2014" name="Agronomy (Basel)">
        <title>A Draft Genome Sequence for Ensete ventricosum, the Drought-Tolerant Tree Against Hunger.</title>
        <authorList>
            <person name="Harrison J."/>
            <person name="Moore K.A."/>
            <person name="Paszkiewicz K."/>
            <person name="Jones T."/>
            <person name="Grant M."/>
            <person name="Ambacheew D."/>
            <person name="Muzemil S."/>
            <person name="Studholme D.J."/>
        </authorList>
    </citation>
    <scope>NUCLEOTIDE SEQUENCE [LARGE SCALE GENOMIC DNA]</scope>
</reference>
<keyword evidence="1" id="KW-0805">Transcription regulation</keyword>
<evidence type="ECO:0000256" key="1">
    <source>
        <dbReference type="ARBA" id="ARBA00023015"/>
    </source>
</evidence>
<dbReference type="SUPFAM" id="SSF101941">
    <property type="entry name" value="NAC domain"/>
    <property type="match status" value="1"/>
</dbReference>
<gene>
    <name evidence="6" type="ORF">B296_00002776</name>
</gene>
<sequence>MVDVSVLNEVDDCIDLPPGFRFHPTDEEIITHYLTPKVTDLGFTATAMGEVDLNKCEPWDLPGKAKMGEKDLYFFCHKDRKYPTGMRTNRATEAGYWKATGKDKEIYRDKGVLVGMKKTLVFYQGRAPKGQKTNWVMHEFRLEGKHSLPSLPNSAKDEWVVCRVFHKNIGLKKSPPGDDLVDLVTSPPLMDPPHMESNFTGLPPGFSTMMGMEDPSAYCPLLGSTDVGYLHQDEAMLRALAAANNDASAATRRKPCKVEEQYTDISSPAVSKYYEDLDCTWTSYGF</sequence>
<accession>A0A427A8M8</accession>
<feature type="domain" description="NAC" evidence="5">
    <location>
        <begin position="16"/>
        <end position="167"/>
    </location>
</feature>
<name>A0A427A8M8_ENSVE</name>
<dbReference type="Pfam" id="PF02365">
    <property type="entry name" value="NAM"/>
    <property type="match status" value="1"/>
</dbReference>
<evidence type="ECO:0000256" key="3">
    <source>
        <dbReference type="ARBA" id="ARBA00023163"/>
    </source>
</evidence>
<dbReference type="EMBL" id="AMZH03003360">
    <property type="protein sequence ID" value="RRT72578.1"/>
    <property type="molecule type" value="Genomic_DNA"/>
</dbReference>
<evidence type="ECO:0000256" key="2">
    <source>
        <dbReference type="ARBA" id="ARBA00023125"/>
    </source>
</evidence>
<keyword evidence="4" id="KW-0539">Nucleus</keyword>
<dbReference type="GO" id="GO:0003677">
    <property type="term" value="F:DNA binding"/>
    <property type="evidence" value="ECO:0007669"/>
    <property type="project" value="UniProtKB-KW"/>
</dbReference>
<keyword evidence="3" id="KW-0804">Transcription</keyword>
<dbReference type="Proteomes" id="UP000287651">
    <property type="component" value="Unassembled WGS sequence"/>
</dbReference>
<dbReference type="PANTHER" id="PTHR31744:SF92">
    <property type="entry name" value="NAC DOMAIN-CONTAINING PROTEIN 87"/>
    <property type="match status" value="1"/>
</dbReference>
<evidence type="ECO:0000313" key="6">
    <source>
        <dbReference type="EMBL" id="RRT72578.1"/>
    </source>
</evidence>
<evidence type="ECO:0000256" key="4">
    <source>
        <dbReference type="ARBA" id="ARBA00023242"/>
    </source>
</evidence>
<dbReference type="GO" id="GO:0006355">
    <property type="term" value="P:regulation of DNA-templated transcription"/>
    <property type="evidence" value="ECO:0007669"/>
    <property type="project" value="InterPro"/>
</dbReference>
<evidence type="ECO:0000313" key="7">
    <source>
        <dbReference type="Proteomes" id="UP000287651"/>
    </source>
</evidence>
<dbReference type="FunFam" id="2.170.150.80:FF:000006">
    <property type="entry name" value="NAC domain-containing protein 100-like"/>
    <property type="match status" value="1"/>
</dbReference>
<dbReference type="PROSITE" id="PS51005">
    <property type="entry name" value="NAC"/>
    <property type="match status" value="1"/>
</dbReference>
<proteinExistence type="predicted"/>
<evidence type="ECO:0000259" key="5">
    <source>
        <dbReference type="PROSITE" id="PS51005"/>
    </source>
</evidence>
<keyword evidence="2" id="KW-0238">DNA-binding</keyword>
<organism evidence="6 7">
    <name type="scientific">Ensete ventricosum</name>
    <name type="common">Abyssinian banana</name>
    <name type="synonym">Musa ensete</name>
    <dbReference type="NCBI Taxonomy" id="4639"/>
    <lineage>
        <taxon>Eukaryota</taxon>
        <taxon>Viridiplantae</taxon>
        <taxon>Streptophyta</taxon>
        <taxon>Embryophyta</taxon>
        <taxon>Tracheophyta</taxon>
        <taxon>Spermatophyta</taxon>
        <taxon>Magnoliopsida</taxon>
        <taxon>Liliopsida</taxon>
        <taxon>Zingiberales</taxon>
        <taxon>Musaceae</taxon>
        <taxon>Ensete</taxon>
    </lineage>
</organism>
<dbReference type="InterPro" id="IPR036093">
    <property type="entry name" value="NAC_dom_sf"/>
</dbReference>
<dbReference type="PANTHER" id="PTHR31744">
    <property type="entry name" value="PROTEIN CUP-SHAPED COTYLEDON 2-RELATED"/>
    <property type="match status" value="1"/>
</dbReference>
<dbReference type="Gene3D" id="2.170.150.80">
    <property type="entry name" value="NAC domain"/>
    <property type="match status" value="1"/>
</dbReference>
<comment type="caution">
    <text evidence="6">The sequence shown here is derived from an EMBL/GenBank/DDBJ whole genome shotgun (WGS) entry which is preliminary data.</text>
</comment>
<dbReference type="AlphaFoldDB" id="A0A427A8M8"/>